<proteinExistence type="predicted"/>
<evidence type="ECO:0000313" key="3">
    <source>
        <dbReference type="Proteomes" id="UP000236161"/>
    </source>
</evidence>
<dbReference type="EMBL" id="KZ451951">
    <property type="protein sequence ID" value="PKA58681.1"/>
    <property type="molecule type" value="Genomic_DNA"/>
</dbReference>
<protein>
    <submittedName>
        <fullName evidence="2">Uncharacterized protein</fullName>
    </submittedName>
</protein>
<evidence type="ECO:0000313" key="2">
    <source>
        <dbReference type="EMBL" id="PKA58681.1"/>
    </source>
</evidence>
<sequence>MRRITQKSRRRRDQGEQQGPEPTGAWRSIDDHTSRGMSSSAVRPYRPYIVQQRIRSSPPIDIDGLSLELKLILLK</sequence>
<keyword evidence="3" id="KW-1185">Reference proteome</keyword>
<dbReference type="AlphaFoldDB" id="A0A2I0AT04"/>
<accession>A0A2I0AT04</accession>
<name>A0A2I0AT04_9ASPA</name>
<dbReference type="Proteomes" id="UP000236161">
    <property type="component" value="Unassembled WGS sequence"/>
</dbReference>
<feature type="region of interest" description="Disordered" evidence="1">
    <location>
        <begin position="1"/>
        <end position="43"/>
    </location>
</feature>
<feature type="compositionally biased region" description="Basic residues" evidence="1">
    <location>
        <begin position="1"/>
        <end position="12"/>
    </location>
</feature>
<reference evidence="2 3" key="1">
    <citation type="journal article" date="2017" name="Nature">
        <title>The Apostasia genome and the evolution of orchids.</title>
        <authorList>
            <person name="Zhang G.Q."/>
            <person name="Liu K.W."/>
            <person name="Li Z."/>
            <person name="Lohaus R."/>
            <person name="Hsiao Y.Y."/>
            <person name="Niu S.C."/>
            <person name="Wang J.Y."/>
            <person name="Lin Y.C."/>
            <person name="Xu Q."/>
            <person name="Chen L.J."/>
            <person name="Yoshida K."/>
            <person name="Fujiwara S."/>
            <person name="Wang Z.W."/>
            <person name="Zhang Y.Q."/>
            <person name="Mitsuda N."/>
            <person name="Wang M."/>
            <person name="Liu G.H."/>
            <person name="Pecoraro L."/>
            <person name="Huang H.X."/>
            <person name="Xiao X.J."/>
            <person name="Lin M."/>
            <person name="Wu X.Y."/>
            <person name="Wu W.L."/>
            <person name="Chen Y.Y."/>
            <person name="Chang S.B."/>
            <person name="Sakamoto S."/>
            <person name="Ohme-Takagi M."/>
            <person name="Yagi M."/>
            <person name="Zeng S.J."/>
            <person name="Shen C.Y."/>
            <person name="Yeh C.M."/>
            <person name="Luo Y.B."/>
            <person name="Tsai W.C."/>
            <person name="Van de Peer Y."/>
            <person name="Liu Z.J."/>
        </authorList>
    </citation>
    <scope>NUCLEOTIDE SEQUENCE [LARGE SCALE GENOMIC DNA]</scope>
    <source>
        <strain evidence="3">cv. Shenzhen</strain>
        <tissue evidence="2">Stem</tissue>
    </source>
</reference>
<evidence type="ECO:0000256" key="1">
    <source>
        <dbReference type="SAM" id="MobiDB-lite"/>
    </source>
</evidence>
<gene>
    <name evidence="2" type="ORF">AXF42_Ash008968</name>
</gene>
<organism evidence="2 3">
    <name type="scientific">Apostasia shenzhenica</name>
    <dbReference type="NCBI Taxonomy" id="1088818"/>
    <lineage>
        <taxon>Eukaryota</taxon>
        <taxon>Viridiplantae</taxon>
        <taxon>Streptophyta</taxon>
        <taxon>Embryophyta</taxon>
        <taxon>Tracheophyta</taxon>
        <taxon>Spermatophyta</taxon>
        <taxon>Magnoliopsida</taxon>
        <taxon>Liliopsida</taxon>
        <taxon>Asparagales</taxon>
        <taxon>Orchidaceae</taxon>
        <taxon>Apostasioideae</taxon>
        <taxon>Apostasia</taxon>
    </lineage>
</organism>